<reference evidence="4" key="1">
    <citation type="submission" date="2016-08" db="EMBL/GenBank/DDBJ databases">
        <title>Complete Genome Seqeunce of Paenibacillus sp. BIHB 4019 from tea rhizoplane.</title>
        <authorList>
            <person name="Thakur R."/>
            <person name="Swarnkar M.K."/>
            <person name="Gulati A."/>
        </authorList>
    </citation>
    <scope>NUCLEOTIDE SEQUENCE [LARGE SCALE GENOMIC DNA]</scope>
    <source>
        <strain evidence="4">BIHB4019</strain>
    </source>
</reference>
<dbReference type="InterPro" id="IPR054422">
    <property type="entry name" value="TetR-like_HI_0893_C"/>
</dbReference>
<evidence type="ECO:0000256" key="1">
    <source>
        <dbReference type="ARBA" id="ARBA00023125"/>
    </source>
</evidence>
<dbReference type="PRINTS" id="PR00455">
    <property type="entry name" value="HTHTETR"/>
</dbReference>
<feature type="domain" description="HTH tetR-type" evidence="3">
    <location>
        <begin position="6"/>
        <end position="66"/>
    </location>
</feature>
<dbReference type="SUPFAM" id="SSF46689">
    <property type="entry name" value="Homeodomain-like"/>
    <property type="match status" value="1"/>
</dbReference>
<dbReference type="Pfam" id="PF22604">
    <property type="entry name" value="TetR_HI_0893_C"/>
    <property type="match status" value="1"/>
</dbReference>
<dbReference type="PANTHER" id="PTHR43479">
    <property type="entry name" value="ACREF/ENVCD OPERON REPRESSOR-RELATED"/>
    <property type="match status" value="1"/>
</dbReference>
<organism evidence="4">
    <name type="scientific">Paenibacillus sp. BIHB 4019</name>
    <dbReference type="NCBI Taxonomy" id="1870819"/>
    <lineage>
        <taxon>Bacteria</taxon>
        <taxon>Bacillati</taxon>
        <taxon>Bacillota</taxon>
        <taxon>Bacilli</taxon>
        <taxon>Bacillales</taxon>
        <taxon>Paenibacillaceae</taxon>
        <taxon>Paenibacillus</taxon>
    </lineage>
</organism>
<dbReference type="PROSITE" id="PS01081">
    <property type="entry name" value="HTH_TETR_1"/>
    <property type="match status" value="1"/>
</dbReference>
<evidence type="ECO:0000256" key="2">
    <source>
        <dbReference type="PROSITE-ProRule" id="PRU00335"/>
    </source>
</evidence>
<dbReference type="InterPro" id="IPR009057">
    <property type="entry name" value="Homeodomain-like_sf"/>
</dbReference>
<dbReference type="GO" id="GO:0003677">
    <property type="term" value="F:DNA binding"/>
    <property type="evidence" value="ECO:0007669"/>
    <property type="project" value="UniProtKB-UniRule"/>
</dbReference>
<sequence>MRLRDENKIELIFEATIQLINEIGISETSISKIAKRANVSAATIYIYFENKEDMLGKTYLKAKKIMSDKLFNGVDHSAPIEQRFNLYIRNFIQFVQEHKSYFMFMEQISNSPLLQNWCLEESAALYMPIFEFFESGKQQQLFKDVDNHMLITYSILPVAELVKEQFKGDFEFTPEKLDSAIKMSWDAIKR</sequence>
<dbReference type="InterPro" id="IPR050624">
    <property type="entry name" value="HTH-type_Tx_Regulator"/>
</dbReference>
<dbReference type="AlphaFoldDB" id="A0A1B2DBG6"/>
<dbReference type="Pfam" id="PF00440">
    <property type="entry name" value="TetR_N"/>
    <property type="match status" value="1"/>
</dbReference>
<name>A0A1B2DBG6_9BACL</name>
<gene>
    <name evidence="4" type="ORF">BBD42_00080</name>
</gene>
<evidence type="ECO:0000259" key="3">
    <source>
        <dbReference type="PROSITE" id="PS50977"/>
    </source>
</evidence>
<evidence type="ECO:0000313" key="4">
    <source>
        <dbReference type="EMBL" id="ANY65048.1"/>
    </source>
</evidence>
<dbReference type="PROSITE" id="PS50977">
    <property type="entry name" value="HTH_TETR_2"/>
    <property type="match status" value="1"/>
</dbReference>
<dbReference type="InterPro" id="IPR023772">
    <property type="entry name" value="DNA-bd_HTH_TetR-type_CS"/>
</dbReference>
<dbReference type="InterPro" id="IPR001647">
    <property type="entry name" value="HTH_TetR"/>
</dbReference>
<dbReference type="EMBL" id="CP016808">
    <property type="protein sequence ID" value="ANY65048.1"/>
    <property type="molecule type" value="Genomic_DNA"/>
</dbReference>
<keyword evidence="1 2" id="KW-0238">DNA-binding</keyword>
<dbReference type="Gene3D" id="1.10.357.10">
    <property type="entry name" value="Tetracycline Repressor, domain 2"/>
    <property type="match status" value="1"/>
</dbReference>
<feature type="DNA-binding region" description="H-T-H motif" evidence="2">
    <location>
        <begin position="29"/>
        <end position="48"/>
    </location>
</feature>
<protein>
    <submittedName>
        <fullName evidence="4">TetR family transcriptional regulator</fullName>
    </submittedName>
</protein>
<accession>A0A1B2DBG6</accession>
<dbReference type="PANTHER" id="PTHR43479:SF11">
    <property type="entry name" value="ACREF_ENVCD OPERON REPRESSOR-RELATED"/>
    <property type="match status" value="1"/>
</dbReference>
<proteinExistence type="predicted"/>